<evidence type="ECO:0000313" key="1">
    <source>
        <dbReference type="EMBL" id="KAK9946122.1"/>
    </source>
</evidence>
<sequence length="174" mass="19848">MRFLTMAFICEALRLQAGHKYCLLGKLSSEVGWNHYDTIRELQKKRKETSQIVYERKKQLNKRGVVIRITEGFSFIPVILDCNYMPMTIAIYENYVYEGVGCIYGDIEETGFAISPALKSGDLFKARAAELKAALEVGPGFRVKMNTTKSMEEPYQQLEDLDVEEVVANIIAFE</sequence>
<dbReference type="Proteomes" id="UP001457282">
    <property type="component" value="Unassembled WGS sequence"/>
</dbReference>
<gene>
    <name evidence="1" type="ORF">M0R45_011599</name>
</gene>
<accession>A0AAW1YB97</accession>
<keyword evidence="2" id="KW-1185">Reference proteome</keyword>
<evidence type="ECO:0000313" key="2">
    <source>
        <dbReference type="Proteomes" id="UP001457282"/>
    </source>
</evidence>
<comment type="caution">
    <text evidence="1">The sequence shown here is derived from an EMBL/GenBank/DDBJ whole genome shotgun (WGS) entry which is preliminary data.</text>
</comment>
<dbReference type="AlphaFoldDB" id="A0AAW1YB97"/>
<dbReference type="EMBL" id="JBEDUW010000002">
    <property type="protein sequence ID" value="KAK9946122.1"/>
    <property type="molecule type" value="Genomic_DNA"/>
</dbReference>
<organism evidence="1 2">
    <name type="scientific">Rubus argutus</name>
    <name type="common">Southern blackberry</name>
    <dbReference type="NCBI Taxonomy" id="59490"/>
    <lineage>
        <taxon>Eukaryota</taxon>
        <taxon>Viridiplantae</taxon>
        <taxon>Streptophyta</taxon>
        <taxon>Embryophyta</taxon>
        <taxon>Tracheophyta</taxon>
        <taxon>Spermatophyta</taxon>
        <taxon>Magnoliopsida</taxon>
        <taxon>eudicotyledons</taxon>
        <taxon>Gunneridae</taxon>
        <taxon>Pentapetalae</taxon>
        <taxon>rosids</taxon>
        <taxon>fabids</taxon>
        <taxon>Rosales</taxon>
        <taxon>Rosaceae</taxon>
        <taxon>Rosoideae</taxon>
        <taxon>Rosoideae incertae sedis</taxon>
        <taxon>Rubus</taxon>
    </lineage>
</organism>
<reference evidence="1 2" key="1">
    <citation type="journal article" date="2023" name="G3 (Bethesda)">
        <title>A chromosome-length genome assembly and annotation of blackberry (Rubus argutus, cv. 'Hillquist').</title>
        <authorList>
            <person name="Bruna T."/>
            <person name="Aryal R."/>
            <person name="Dudchenko O."/>
            <person name="Sargent D.J."/>
            <person name="Mead D."/>
            <person name="Buti M."/>
            <person name="Cavallini A."/>
            <person name="Hytonen T."/>
            <person name="Andres J."/>
            <person name="Pham M."/>
            <person name="Weisz D."/>
            <person name="Mascagni F."/>
            <person name="Usai G."/>
            <person name="Natali L."/>
            <person name="Bassil N."/>
            <person name="Fernandez G.E."/>
            <person name="Lomsadze A."/>
            <person name="Armour M."/>
            <person name="Olukolu B."/>
            <person name="Poorten T."/>
            <person name="Britton C."/>
            <person name="Davik J."/>
            <person name="Ashrafi H."/>
            <person name="Aiden E.L."/>
            <person name="Borodovsky M."/>
            <person name="Worthington M."/>
        </authorList>
    </citation>
    <scope>NUCLEOTIDE SEQUENCE [LARGE SCALE GENOMIC DNA]</scope>
    <source>
        <strain evidence="1">PI 553951</strain>
    </source>
</reference>
<protein>
    <submittedName>
        <fullName evidence="1">Uncharacterized protein</fullName>
    </submittedName>
</protein>
<name>A0AAW1YB97_RUBAR</name>
<proteinExistence type="predicted"/>